<comment type="caution">
    <text evidence="1">The sequence shown here is derived from an EMBL/GenBank/DDBJ whole genome shotgun (WGS) entry which is preliminary data.</text>
</comment>
<proteinExistence type="predicted"/>
<sequence length="128" mass="14502">MKAILTTKMVEGSPVKDHVLNMMSYLNELNILGVAIDKESQVEMILQTLPNSFQQFHLNYNMNKMDLSLAKLLNELTTVESIIKQQTPPSVAYMVGKPVASLSKLDKSQKKKKVVQGCGTRRCYRWRG</sequence>
<keyword evidence="2" id="KW-1185">Reference proteome</keyword>
<dbReference type="Pfam" id="PF14223">
    <property type="entry name" value="Retrotran_gag_2"/>
    <property type="match status" value="1"/>
</dbReference>
<protein>
    <submittedName>
        <fullName evidence="1">Uncharacterized protein</fullName>
    </submittedName>
</protein>
<dbReference type="EMBL" id="JBJKTR010000004">
    <property type="protein sequence ID" value="KAL3370916.1"/>
    <property type="molecule type" value="Genomic_DNA"/>
</dbReference>
<gene>
    <name evidence="1" type="ORF">AABB24_007773</name>
</gene>
<evidence type="ECO:0000313" key="2">
    <source>
        <dbReference type="Proteomes" id="UP001627284"/>
    </source>
</evidence>
<accession>A0ABD2UTR4</accession>
<dbReference type="AlphaFoldDB" id="A0ABD2UTR4"/>
<reference evidence="1 2" key="1">
    <citation type="submission" date="2024-05" db="EMBL/GenBank/DDBJ databases">
        <title>De novo assembly of an allotetraploid wild potato.</title>
        <authorList>
            <person name="Hosaka A.J."/>
        </authorList>
    </citation>
    <scope>NUCLEOTIDE SEQUENCE [LARGE SCALE GENOMIC DNA]</scope>
    <source>
        <tissue evidence="1">Young leaves</tissue>
    </source>
</reference>
<name>A0ABD2UTR4_9SOLN</name>
<organism evidence="1 2">
    <name type="scientific">Solanum stoloniferum</name>
    <dbReference type="NCBI Taxonomy" id="62892"/>
    <lineage>
        <taxon>Eukaryota</taxon>
        <taxon>Viridiplantae</taxon>
        <taxon>Streptophyta</taxon>
        <taxon>Embryophyta</taxon>
        <taxon>Tracheophyta</taxon>
        <taxon>Spermatophyta</taxon>
        <taxon>Magnoliopsida</taxon>
        <taxon>eudicotyledons</taxon>
        <taxon>Gunneridae</taxon>
        <taxon>Pentapetalae</taxon>
        <taxon>asterids</taxon>
        <taxon>lamiids</taxon>
        <taxon>Solanales</taxon>
        <taxon>Solanaceae</taxon>
        <taxon>Solanoideae</taxon>
        <taxon>Solaneae</taxon>
        <taxon>Solanum</taxon>
    </lineage>
</organism>
<evidence type="ECO:0000313" key="1">
    <source>
        <dbReference type="EMBL" id="KAL3370916.1"/>
    </source>
</evidence>
<dbReference type="Proteomes" id="UP001627284">
    <property type="component" value="Unassembled WGS sequence"/>
</dbReference>